<evidence type="ECO:0000313" key="5">
    <source>
        <dbReference type="EMBL" id="CAE0436023.1"/>
    </source>
</evidence>
<sequence length="247" mass="27173">MVSAVNEKKGKSFLEMQPYFLAYGFGISLVSPTASVYQLLKLNPQVRMIIFPDGMKIAMKILPHQTVLKVLQMNASTPVKEQLNPWAAFAAVGILQGGVYGQANVFFSQQLKLGNKPSYSGVFRGWGYAGGRDMMSQGIPYVFSTKVRENILDQVWDTSSEPAGLGSQIKQWTAVIGTSIFATYISQGFHNCQITMHADQTVNHLGALRKAYAENGLSLLYKGGEARVGLLLVVNILNEAFLKKAWE</sequence>
<proteinExistence type="predicted"/>
<evidence type="ECO:0008006" key="6">
    <source>
        <dbReference type="Google" id="ProtNLM"/>
    </source>
</evidence>
<name>A0A7S3LQ80_9STRA</name>
<dbReference type="GO" id="GO:0016020">
    <property type="term" value="C:membrane"/>
    <property type="evidence" value="ECO:0007669"/>
    <property type="project" value="UniProtKB-SubCell"/>
</dbReference>
<dbReference type="InterPro" id="IPR023395">
    <property type="entry name" value="MCP_dom_sf"/>
</dbReference>
<evidence type="ECO:0000256" key="1">
    <source>
        <dbReference type="ARBA" id="ARBA00004370"/>
    </source>
</evidence>
<feature type="transmembrane region" description="Helical" evidence="4">
    <location>
        <begin position="20"/>
        <end position="40"/>
    </location>
</feature>
<dbReference type="EMBL" id="HBIN01008489">
    <property type="protein sequence ID" value="CAE0436023.1"/>
    <property type="molecule type" value="Transcribed_RNA"/>
</dbReference>
<evidence type="ECO:0000256" key="2">
    <source>
        <dbReference type="ARBA" id="ARBA00022692"/>
    </source>
</evidence>
<keyword evidence="2 4" id="KW-0812">Transmembrane</keyword>
<reference evidence="5" key="1">
    <citation type="submission" date="2021-01" db="EMBL/GenBank/DDBJ databases">
        <authorList>
            <person name="Corre E."/>
            <person name="Pelletier E."/>
            <person name="Niang G."/>
            <person name="Scheremetjew M."/>
            <person name="Finn R."/>
            <person name="Kale V."/>
            <person name="Holt S."/>
            <person name="Cochrane G."/>
            <person name="Meng A."/>
            <person name="Brown T."/>
            <person name="Cohen L."/>
        </authorList>
    </citation>
    <scope>NUCLEOTIDE SEQUENCE</scope>
    <source>
        <strain evidence="5">GSBS06</strain>
    </source>
</reference>
<dbReference type="AlphaFoldDB" id="A0A7S3LQ80"/>
<organism evidence="5">
    <name type="scientific">Aplanochytrium stocchinoi</name>
    <dbReference type="NCBI Taxonomy" id="215587"/>
    <lineage>
        <taxon>Eukaryota</taxon>
        <taxon>Sar</taxon>
        <taxon>Stramenopiles</taxon>
        <taxon>Bigyra</taxon>
        <taxon>Labyrinthulomycetes</taxon>
        <taxon>Thraustochytrida</taxon>
        <taxon>Thraustochytriidae</taxon>
        <taxon>Aplanochytrium</taxon>
    </lineage>
</organism>
<evidence type="ECO:0000256" key="4">
    <source>
        <dbReference type="SAM" id="Phobius"/>
    </source>
</evidence>
<keyword evidence="4" id="KW-1133">Transmembrane helix</keyword>
<dbReference type="SUPFAM" id="SSF103506">
    <property type="entry name" value="Mitochondrial carrier"/>
    <property type="match status" value="1"/>
</dbReference>
<gene>
    <name evidence="5" type="ORF">ASTO00021_LOCUS6295</name>
</gene>
<protein>
    <recommendedName>
        <fullName evidence="6">ADP,ATP carrier protein</fullName>
    </recommendedName>
</protein>
<comment type="subcellular location">
    <subcellularLocation>
        <location evidence="1">Membrane</location>
    </subcellularLocation>
</comment>
<keyword evidence="3 4" id="KW-0472">Membrane</keyword>
<accession>A0A7S3LQ80</accession>
<evidence type="ECO:0000256" key="3">
    <source>
        <dbReference type="ARBA" id="ARBA00023136"/>
    </source>
</evidence>